<dbReference type="GO" id="GO:0045944">
    <property type="term" value="P:positive regulation of transcription by RNA polymerase II"/>
    <property type="evidence" value="ECO:0007669"/>
    <property type="project" value="TreeGrafter"/>
</dbReference>
<dbReference type="PANTHER" id="PTHR37534">
    <property type="entry name" value="TRANSCRIPTIONAL ACTIVATOR PROTEIN UGA3"/>
    <property type="match status" value="1"/>
</dbReference>
<protein>
    <recommendedName>
        <fullName evidence="4">Zn(2)-C6 fungal-type domain-containing protein</fullName>
    </recommendedName>
</protein>
<feature type="region of interest" description="Disordered" evidence="3">
    <location>
        <begin position="1"/>
        <end position="39"/>
    </location>
</feature>
<reference evidence="5 6" key="1">
    <citation type="submission" date="2023-11" db="EMBL/GenBank/DDBJ databases">
        <title>An acidophilic fungus is an integral part of prey digestion in a carnivorous sundew plant.</title>
        <authorList>
            <person name="Tsai I.J."/>
        </authorList>
    </citation>
    <scope>NUCLEOTIDE SEQUENCE [LARGE SCALE GENOMIC DNA]</scope>
    <source>
        <strain evidence="5">169a</strain>
    </source>
</reference>
<dbReference type="EMBL" id="CP138585">
    <property type="protein sequence ID" value="WPH01583.1"/>
    <property type="molecule type" value="Genomic_DNA"/>
</dbReference>
<dbReference type="PANTHER" id="PTHR37534:SF49">
    <property type="entry name" value="LYSINE BIOSYNTHESIS REGULATORY PROTEIN LYS14"/>
    <property type="match status" value="1"/>
</dbReference>
<dbReference type="PROSITE" id="PS50048">
    <property type="entry name" value="ZN2_CY6_FUNGAL_2"/>
    <property type="match status" value="1"/>
</dbReference>
<proteinExistence type="predicted"/>
<keyword evidence="6" id="KW-1185">Reference proteome</keyword>
<dbReference type="PRINTS" id="PR00755">
    <property type="entry name" value="AFLATOXINBRP"/>
</dbReference>
<dbReference type="InterPro" id="IPR021858">
    <property type="entry name" value="Fun_TF"/>
</dbReference>
<evidence type="ECO:0000259" key="4">
    <source>
        <dbReference type="PROSITE" id="PS50048"/>
    </source>
</evidence>
<dbReference type="AlphaFoldDB" id="A0AAQ3M7N0"/>
<dbReference type="InterPro" id="IPR001138">
    <property type="entry name" value="Zn2Cys6_DnaBD"/>
</dbReference>
<dbReference type="Gene3D" id="4.10.240.10">
    <property type="entry name" value="Zn(2)-C6 fungal-type DNA-binding domain"/>
    <property type="match status" value="1"/>
</dbReference>
<dbReference type="SMART" id="SM00066">
    <property type="entry name" value="GAL4"/>
    <property type="match status" value="1"/>
</dbReference>
<evidence type="ECO:0000313" key="6">
    <source>
        <dbReference type="Proteomes" id="UP001303373"/>
    </source>
</evidence>
<organism evidence="5 6">
    <name type="scientific">Acrodontium crateriforme</name>
    <dbReference type="NCBI Taxonomy" id="150365"/>
    <lineage>
        <taxon>Eukaryota</taxon>
        <taxon>Fungi</taxon>
        <taxon>Dikarya</taxon>
        <taxon>Ascomycota</taxon>
        <taxon>Pezizomycotina</taxon>
        <taxon>Dothideomycetes</taxon>
        <taxon>Dothideomycetidae</taxon>
        <taxon>Mycosphaerellales</taxon>
        <taxon>Teratosphaeriaceae</taxon>
        <taxon>Acrodontium</taxon>
    </lineage>
</organism>
<feature type="domain" description="Zn(2)-C6 fungal-type" evidence="4">
    <location>
        <begin position="47"/>
        <end position="77"/>
    </location>
</feature>
<evidence type="ECO:0000256" key="3">
    <source>
        <dbReference type="SAM" id="MobiDB-lite"/>
    </source>
</evidence>
<dbReference type="GO" id="GO:0008270">
    <property type="term" value="F:zinc ion binding"/>
    <property type="evidence" value="ECO:0007669"/>
    <property type="project" value="InterPro"/>
</dbReference>
<dbReference type="PROSITE" id="PS00463">
    <property type="entry name" value="ZN2_CY6_FUNGAL_1"/>
    <property type="match status" value="1"/>
</dbReference>
<dbReference type="GO" id="GO:0000976">
    <property type="term" value="F:transcription cis-regulatory region binding"/>
    <property type="evidence" value="ECO:0007669"/>
    <property type="project" value="TreeGrafter"/>
</dbReference>
<evidence type="ECO:0000313" key="5">
    <source>
        <dbReference type="EMBL" id="WPH01583.1"/>
    </source>
</evidence>
<dbReference type="CDD" id="cd00067">
    <property type="entry name" value="GAL4"/>
    <property type="match status" value="1"/>
</dbReference>
<comment type="subcellular location">
    <subcellularLocation>
        <location evidence="1">Nucleus</location>
    </subcellularLocation>
</comment>
<dbReference type="GO" id="GO:0005634">
    <property type="term" value="C:nucleus"/>
    <property type="evidence" value="ECO:0007669"/>
    <property type="project" value="UniProtKB-SubCell"/>
</dbReference>
<gene>
    <name evidence="5" type="ORF">R9X50_00443100</name>
</gene>
<evidence type="ECO:0000256" key="2">
    <source>
        <dbReference type="ARBA" id="ARBA00023242"/>
    </source>
</evidence>
<evidence type="ECO:0000256" key="1">
    <source>
        <dbReference type="ARBA" id="ARBA00004123"/>
    </source>
</evidence>
<keyword evidence="2" id="KW-0539">Nucleus</keyword>
<dbReference type="SUPFAM" id="SSF57701">
    <property type="entry name" value="Zn2/Cys6 DNA-binding domain"/>
    <property type="match status" value="1"/>
</dbReference>
<dbReference type="GO" id="GO:0000981">
    <property type="term" value="F:DNA-binding transcription factor activity, RNA polymerase II-specific"/>
    <property type="evidence" value="ECO:0007669"/>
    <property type="project" value="InterPro"/>
</dbReference>
<dbReference type="Pfam" id="PF00172">
    <property type="entry name" value="Zn_clus"/>
    <property type="match status" value="1"/>
</dbReference>
<dbReference type="Proteomes" id="UP001303373">
    <property type="component" value="Chromosome 6"/>
</dbReference>
<accession>A0AAQ3M7N0</accession>
<dbReference type="Pfam" id="PF11951">
    <property type="entry name" value="Fungal_trans_2"/>
    <property type="match status" value="2"/>
</dbReference>
<dbReference type="InterPro" id="IPR036864">
    <property type="entry name" value="Zn2-C6_fun-type_DNA-bd_sf"/>
</dbReference>
<name>A0AAQ3M7N0_9PEZI</name>
<sequence>MSLDGSANDIFAGGDSDSSAPRRPELESSPSDEVDVKGRNGPRSRAGCFTCRTKKVKCDEEKPTCRRCIRLKMFCDYAPRARRRRTVHRPHNPAPVELAQPANSASSLELTAADHEAIRFYRTTFAKIHHTKSADFSLYAIIFKLAESEPMIMRVILALGGKEIELRSGRPGHDQLRAITPVRHHYLAVKMMQEALRQSGPENSKPADLDVICAALYLMLLYEEKHGDSKSDALKYHLDAAAPLLQHLCSQSSLKMAITVPEKFENKVALNRNRQPGEEPGQLSLFSARLMVYLSLHDSAASTFGLGGKLNAALNDIRAKFDPNAKFMDGADSLHRYSYALYRLMWGNQYPQNELIDDIENRHIYSLRLAASQLRFRVAQVAKLDPATAQEQASSLHDAFQLVEYRFGEMLGIASDLGIKTDNTRRIVGNIRGIVPHFYAAVLEFQRLGRHSGFEVRRPPTENPIRSIMNLVQQAYKHEGNDAMTRIAWPLFVVALETDDDNDRDWILARFESMKTYGKNYERSHRYLDETISLKRSSKIGSRGKRPCNDRFETADGELFVI</sequence>